<protein>
    <recommendedName>
        <fullName evidence="3">Alkylmercury lyase</fullName>
    </recommendedName>
</protein>
<name>A0ABU2H4M0_9ACTN</name>
<dbReference type="RefSeq" id="WP_310911781.1">
    <property type="nucleotide sequence ID" value="NZ_JAVLVT010000003.1"/>
</dbReference>
<proteinExistence type="predicted"/>
<keyword evidence="2" id="KW-1185">Reference proteome</keyword>
<accession>A0ABU2H4M0</accession>
<organism evidence="1 2">
    <name type="scientific">Lipingzhangella rawalii</name>
    <dbReference type="NCBI Taxonomy" id="2055835"/>
    <lineage>
        <taxon>Bacteria</taxon>
        <taxon>Bacillati</taxon>
        <taxon>Actinomycetota</taxon>
        <taxon>Actinomycetes</taxon>
        <taxon>Streptosporangiales</taxon>
        <taxon>Nocardiopsidaceae</taxon>
        <taxon>Lipingzhangella</taxon>
    </lineage>
</organism>
<gene>
    <name evidence="1" type="ORF">RIF23_08100</name>
</gene>
<evidence type="ECO:0000313" key="1">
    <source>
        <dbReference type="EMBL" id="MDS1270253.1"/>
    </source>
</evidence>
<sequence>MLTVLSVPECPTAAILEERLAEVLRDFPGIAVQRVVVTEQAQAEEWGMHGSPTLLVNGVDPMAPPDTVPSVSCRVCPGEDHDTCPVPTTAQIRTAIEKGHA</sequence>
<reference evidence="2" key="1">
    <citation type="submission" date="2023-07" db="EMBL/GenBank/DDBJ databases">
        <title>Novel species in the genus Lipingzhangella isolated from Sambhar Salt Lake.</title>
        <authorList>
            <person name="Jiya N."/>
            <person name="Kajale S."/>
            <person name="Sharma A."/>
        </authorList>
    </citation>
    <scope>NUCLEOTIDE SEQUENCE [LARGE SCALE GENOMIC DNA]</scope>
    <source>
        <strain evidence="2">LS1_29</strain>
    </source>
</reference>
<evidence type="ECO:0000313" key="2">
    <source>
        <dbReference type="Proteomes" id="UP001250214"/>
    </source>
</evidence>
<evidence type="ECO:0008006" key="3">
    <source>
        <dbReference type="Google" id="ProtNLM"/>
    </source>
</evidence>
<dbReference type="Proteomes" id="UP001250214">
    <property type="component" value="Unassembled WGS sequence"/>
</dbReference>
<comment type="caution">
    <text evidence="1">The sequence shown here is derived from an EMBL/GenBank/DDBJ whole genome shotgun (WGS) entry which is preliminary data.</text>
</comment>
<dbReference type="EMBL" id="JAVLVT010000003">
    <property type="protein sequence ID" value="MDS1270253.1"/>
    <property type="molecule type" value="Genomic_DNA"/>
</dbReference>